<accession>A0A550BSU4</accession>
<protein>
    <recommendedName>
        <fullName evidence="4">DUF4218 domain-containing protein</fullName>
    </recommendedName>
</protein>
<feature type="non-terminal residue" evidence="2">
    <location>
        <position position="362"/>
    </location>
</feature>
<reference evidence="2 3" key="1">
    <citation type="journal article" date="2019" name="New Phytol.">
        <title>Comparative genomics reveals unique wood-decay strategies and fruiting body development in the Schizophyllaceae.</title>
        <authorList>
            <person name="Almasi E."/>
            <person name="Sahu N."/>
            <person name="Krizsan K."/>
            <person name="Balint B."/>
            <person name="Kovacs G.M."/>
            <person name="Kiss B."/>
            <person name="Cseklye J."/>
            <person name="Drula E."/>
            <person name="Henrissat B."/>
            <person name="Nagy I."/>
            <person name="Chovatia M."/>
            <person name="Adam C."/>
            <person name="LaButti K."/>
            <person name="Lipzen A."/>
            <person name="Riley R."/>
            <person name="Grigoriev I.V."/>
            <person name="Nagy L.G."/>
        </authorList>
    </citation>
    <scope>NUCLEOTIDE SEQUENCE [LARGE SCALE GENOMIC DNA]</scope>
    <source>
        <strain evidence="2 3">NL-1724</strain>
    </source>
</reference>
<comment type="caution">
    <text evidence="2">The sequence shown here is derived from an EMBL/GenBank/DDBJ whole genome shotgun (WGS) entry which is preliminary data.</text>
</comment>
<evidence type="ECO:0000256" key="1">
    <source>
        <dbReference type="SAM" id="MobiDB-lite"/>
    </source>
</evidence>
<gene>
    <name evidence="2" type="ORF">BD626DRAFT_372622</name>
</gene>
<organism evidence="2 3">
    <name type="scientific">Schizophyllum amplum</name>
    <dbReference type="NCBI Taxonomy" id="97359"/>
    <lineage>
        <taxon>Eukaryota</taxon>
        <taxon>Fungi</taxon>
        <taxon>Dikarya</taxon>
        <taxon>Basidiomycota</taxon>
        <taxon>Agaricomycotina</taxon>
        <taxon>Agaricomycetes</taxon>
        <taxon>Agaricomycetidae</taxon>
        <taxon>Agaricales</taxon>
        <taxon>Schizophyllaceae</taxon>
        <taxon>Schizophyllum</taxon>
    </lineage>
</organism>
<dbReference type="Proteomes" id="UP000320762">
    <property type="component" value="Unassembled WGS sequence"/>
</dbReference>
<name>A0A550BSU4_9AGAR</name>
<sequence length="362" mass="42223">PSLDQMNGPLSIIADELHVLAQEGVFVTRTSRFPFGRKVRVLLLHTTGDQPAIRQLCGFSAATSTNFCPYCKLKYQERNNIDYKSWTPRLWSKEKRYSTAYREAKTEKKRTELVDSYGLRWSPLHALRHYNPMRMALPDASHMMACIFRHHIRGIYGMSTRIQDDLRLGEDEDEASFTPLQELSEAWLVLRRGNSATLDRLSPTAAPDLAALIHTMQKPSWLPKPTSKPGDPSEGSLKSSSLRRLAEIWLPVSLIREWGPYPKGSRERRMLQNYMHLISASVLLHKRRTRQSIIRRYHHEAHRYLETRAELFPTFSVTPYEHIMLHFSWFLERYGPMQSWQQLLMEQRNGDLQKIPTNFKFG</sequence>
<evidence type="ECO:0000313" key="3">
    <source>
        <dbReference type="Proteomes" id="UP000320762"/>
    </source>
</evidence>
<dbReference type="OrthoDB" id="3269001at2759"/>
<keyword evidence="3" id="KW-1185">Reference proteome</keyword>
<feature type="non-terminal residue" evidence="2">
    <location>
        <position position="1"/>
    </location>
</feature>
<dbReference type="AlphaFoldDB" id="A0A550BSU4"/>
<evidence type="ECO:0008006" key="4">
    <source>
        <dbReference type="Google" id="ProtNLM"/>
    </source>
</evidence>
<feature type="region of interest" description="Disordered" evidence="1">
    <location>
        <begin position="220"/>
        <end position="239"/>
    </location>
</feature>
<proteinExistence type="predicted"/>
<evidence type="ECO:0000313" key="2">
    <source>
        <dbReference type="EMBL" id="TRM55614.1"/>
    </source>
</evidence>
<dbReference type="EMBL" id="VDMD01000107">
    <property type="protein sequence ID" value="TRM55614.1"/>
    <property type="molecule type" value="Genomic_DNA"/>
</dbReference>